<dbReference type="InterPro" id="IPR025233">
    <property type="entry name" value="DUF4176"/>
</dbReference>
<dbReference type="Pfam" id="PF13780">
    <property type="entry name" value="DUF4176"/>
    <property type="match status" value="1"/>
</dbReference>
<reference evidence="1 2" key="1">
    <citation type="submission" date="2017-07" db="EMBL/GenBank/DDBJ databases">
        <title>Streptococcus pluranimalium as cause of bovine abortion.</title>
        <authorList>
            <person name="Rodriguez Campos S."/>
            <person name="Gobeli Brawand S."/>
            <person name="Brodard I."/>
            <person name="Rychener L."/>
            <person name="Perreten V."/>
        </authorList>
    </citation>
    <scope>NUCLEOTIDE SEQUENCE [LARGE SCALE GENOMIC DNA]</scope>
    <source>
        <strain evidence="1 2">14A0014</strain>
    </source>
</reference>
<organism evidence="1 2">
    <name type="scientific">Streptococcus pluranimalium</name>
    <dbReference type="NCBI Taxonomy" id="82348"/>
    <lineage>
        <taxon>Bacteria</taxon>
        <taxon>Bacillati</taxon>
        <taxon>Bacillota</taxon>
        <taxon>Bacilli</taxon>
        <taxon>Lactobacillales</taxon>
        <taxon>Streptococcaceae</taxon>
        <taxon>Streptococcus</taxon>
    </lineage>
</organism>
<dbReference type="AlphaFoldDB" id="A0A345VJK8"/>
<evidence type="ECO:0008006" key="3">
    <source>
        <dbReference type="Google" id="ProtNLM"/>
    </source>
</evidence>
<dbReference type="RefSeq" id="WP_115130127.1">
    <property type="nucleotide sequence ID" value="NZ_CP022601.1"/>
</dbReference>
<accession>A0A345VJK8</accession>
<dbReference type="EMBL" id="CP022601">
    <property type="protein sequence ID" value="AXJ12910.1"/>
    <property type="molecule type" value="Genomic_DNA"/>
</dbReference>
<proteinExistence type="predicted"/>
<dbReference type="Proteomes" id="UP000255411">
    <property type="component" value="Chromosome"/>
</dbReference>
<protein>
    <recommendedName>
        <fullName evidence="3">DUF4176 domain-containing protein</fullName>
    </recommendedName>
</protein>
<name>A0A345VJK8_9STRE</name>
<sequence length="99" mass="11695">MQTIGSIVYLKDGRQKMMILNRGAIVDLGQGEVYFDYSACVYPIGFNPEKIFYFNEENIDKVLFEGYRDEDEERFLELYSQWFKEKGEKMTKGTIKKPL</sequence>
<evidence type="ECO:0000313" key="1">
    <source>
        <dbReference type="EMBL" id="AXJ12910.1"/>
    </source>
</evidence>
<gene>
    <name evidence="1" type="ORF">Sp14A_09890</name>
</gene>
<evidence type="ECO:0000313" key="2">
    <source>
        <dbReference type="Proteomes" id="UP000255411"/>
    </source>
</evidence>